<evidence type="ECO:0000313" key="2">
    <source>
        <dbReference type="Proteomes" id="UP000798951"/>
    </source>
</evidence>
<reference evidence="1 2" key="1">
    <citation type="submission" date="2019-07" db="EMBL/GenBank/DDBJ databases">
        <title>Genomic Encyclopedia of Type Strains, Phase IV (KMG-IV): sequencing the most valuable type-strain genomes for metagenomic binning, comparative biology and taxonomic classification.</title>
        <authorList>
            <person name="Goeker M."/>
        </authorList>
    </citation>
    <scope>NUCLEOTIDE SEQUENCE [LARGE SCALE GENOMIC DNA]</scope>
    <source>
        <strain evidence="1 2">DSM 44831</strain>
    </source>
</reference>
<protein>
    <submittedName>
        <fullName evidence="1">Excreted virulence factor EspC (Type VII ESX diderm)</fullName>
    </submittedName>
</protein>
<dbReference type="Pfam" id="PF10824">
    <property type="entry name" value="T7SS_ESX_EspC"/>
    <property type="match status" value="1"/>
</dbReference>
<organism evidence="1 2">
    <name type="scientific">Nocardia caishijiensis</name>
    <dbReference type="NCBI Taxonomy" id="184756"/>
    <lineage>
        <taxon>Bacteria</taxon>
        <taxon>Bacillati</taxon>
        <taxon>Actinomycetota</taxon>
        <taxon>Actinomycetes</taxon>
        <taxon>Mycobacteriales</taxon>
        <taxon>Nocardiaceae</taxon>
        <taxon>Nocardia</taxon>
    </lineage>
</organism>
<dbReference type="EMBL" id="VMSD01000009">
    <property type="protein sequence ID" value="KAF0845146.1"/>
    <property type="molecule type" value="Genomic_DNA"/>
</dbReference>
<keyword evidence="2" id="KW-1185">Reference proteome</keyword>
<accession>A0ABQ6YI48</accession>
<comment type="caution">
    <text evidence="1">The sequence shown here is derived from an EMBL/GenBank/DDBJ whole genome shotgun (WGS) entry which is preliminary data.</text>
</comment>
<name>A0ABQ6YI48_9NOCA</name>
<evidence type="ECO:0000313" key="1">
    <source>
        <dbReference type="EMBL" id="KAF0845146.1"/>
    </source>
</evidence>
<dbReference type="RefSeq" id="WP_067987748.1">
    <property type="nucleotide sequence ID" value="NZ_VMSD01000009.1"/>
</dbReference>
<dbReference type="Proteomes" id="UP000798951">
    <property type="component" value="Unassembled WGS sequence"/>
</dbReference>
<proteinExistence type="predicted"/>
<dbReference type="InterPro" id="IPR022536">
    <property type="entry name" value="EspC"/>
</dbReference>
<sequence>MTSAGGELNISPDKIKSHATNVTSAGSGLTEALQAAQAVSAPSDAFGKLCAFLGPLFVDSVETDGIDAIQAAIDAFGDTASNLTAVADAFTTKDAANAAALKTQESGLS</sequence>
<gene>
    <name evidence="1" type="ORF">FNL39_109175</name>
</gene>